<feature type="compositionally biased region" description="Basic residues" evidence="1">
    <location>
        <begin position="108"/>
        <end position="119"/>
    </location>
</feature>
<protein>
    <submittedName>
        <fullName evidence="2">Uncharacterized protein</fullName>
    </submittedName>
</protein>
<organism evidence="2">
    <name type="scientific">Cacopsylla melanoneura</name>
    <dbReference type="NCBI Taxonomy" id="428564"/>
    <lineage>
        <taxon>Eukaryota</taxon>
        <taxon>Metazoa</taxon>
        <taxon>Ecdysozoa</taxon>
        <taxon>Arthropoda</taxon>
        <taxon>Hexapoda</taxon>
        <taxon>Insecta</taxon>
        <taxon>Pterygota</taxon>
        <taxon>Neoptera</taxon>
        <taxon>Paraneoptera</taxon>
        <taxon>Hemiptera</taxon>
        <taxon>Sternorrhyncha</taxon>
        <taxon>Psylloidea</taxon>
        <taxon>Psyllidae</taxon>
        <taxon>Psyllinae</taxon>
        <taxon>Cacopsylla</taxon>
    </lineage>
</organism>
<feature type="compositionally biased region" description="Basic residues" evidence="1">
    <location>
        <begin position="1"/>
        <end position="18"/>
    </location>
</feature>
<sequence length="132" mass="16009">MSRRRARRTARSTPRSRRNGPPPSWKRSPRSRRGAPRGRHRKRRLTILHLRRSRLMTVRRLVLLRFCFDLLTICYPVTFNFVHCLYYYYSMIPPTHLRLFASSPPLPQKKKKKKKKKKKCEPNLSRVRVRKN</sequence>
<dbReference type="AlphaFoldDB" id="A0A8D9ENK3"/>
<dbReference type="EMBL" id="HBUF01551907">
    <property type="protein sequence ID" value="CAG6759211.1"/>
    <property type="molecule type" value="Transcribed_RNA"/>
</dbReference>
<dbReference type="EMBL" id="HBUF01551906">
    <property type="protein sequence ID" value="CAG6759209.1"/>
    <property type="molecule type" value="Transcribed_RNA"/>
</dbReference>
<reference evidence="2" key="1">
    <citation type="submission" date="2021-05" db="EMBL/GenBank/DDBJ databases">
        <authorList>
            <person name="Alioto T."/>
            <person name="Alioto T."/>
            <person name="Gomez Garrido J."/>
        </authorList>
    </citation>
    <scope>NUCLEOTIDE SEQUENCE</scope>
</reference>
<feature type="compositionally biased region" description="Basic residues" evidence="1">
    <location>
        <begin position="27"/>
        <end position="45"/>
    </location>
</feature>
<evidence type="ECO:0000313" key="2">
    <source>
        <dbReference type="EMBL" id="CAG6759209.1"/>
    </source>
</evidence>
<name>A0A8D9ENK3_9HEMI</name>
<proteinExistence type="predicted"/>
<feature type="region of interest" description="Disordered" evidence="1">
    <location>
        <begin position="103"/>
        <end position="132"/>
    </location>
</feature>
<accession>A0A8D9ENK3</accession>
<evidence type="ECO:0000256" key="1">
    <source>
        <dbReference type="SAM" id="MobiDB-lite"/>
    </source>
</evidence>
<feature type="region of interest" description="Disordered" evidence="1">
    <location>
        <begin position="1"/>
        <end position="45"/>
    </location>
</feature>